<dbReference type="PANTHER" id="PTHR22761">
    <property type="entry name" value="CHARGED MULTIVESICULAR BODY PROTEIN"/>
    <property type="match status" value="1"/>
</dbReference>
<comment type="caution">
    <text evidence="3">The sequence shown here is derived from an EMBL/GenBank/DDBJ whole genome shotgun (WGS) entry which is preliminary data.</text>
</comment>
<evidence type="ECO:0000313" key="4">
    <source>
        <dbReference type="Proteomes" id="UP000799441"/>
    </source>
</evidence>
<dbReference type="GO" id="GO:0009898">
    <property type="term" value="C:cytoplasmic side of plasma membrane"/>
    <property type="evidence" value="ECO:0007669"/>
    <property type="project" value="TreeGrafter"/>
</dbReference>
<dbReference type="GO" id="GO:0006900">
    <property type="term" value="P:vesicle budding from membrane"/>
    <property type="evidence" value="ECO:0007669"/>
    <property type="project" value="TreeGrafter"/>
</dbReference>
<dbReference type="InterPro" id="IPR005024">
    <property type="entry name" value="Snf7_fam"/>
</dbReference>
<keyword evidence="4" id="KW-1185">Reference proteome</keyword>
<protein>
    <recommendedName>
        <fullName evidence="5">SNF7 family protein</fullName>
    </recommendedName>
</protein>
<dbReference type="Proteomes" id="UP000799441">
    <property type="component" value="Unassembled WGS sequence"/>
</dbReference>
<dbReference type="EMBL" id="MU003774">
    <property type="protein sequence ID" value="KAF2723794.1"/>
    <property type="molecule type" value="Genomic_DNA"/>
</dbReference>
<evidence type="ECO:0000256" key="1">
    <source>
        <dbReference type="SAM" id="Coils"/>
    </source>
</evidence>
<dbReference type="AlphaFoldDB" id="A0A9P4URD0"/>
<dbReference type="Gene3D" id="6.10.140.1230">
    <property type="match status" value="1"/>
</dbReference>
<evidence type="ECO:0000313" key="3">
    <source>
        <dbReference type="EMBL" id="KAF2723794.1"/>
    </source>
</evidence>
<proteinExistence type="predicted"/>
<feature type="coiled-coil region" evidence="1">
    <location>
        <begin position="307"/>
        <end position="334"/>
    </location>
</feature>
<feature type="region of interest" description="Disordered" evidence="2">
    <location>
        <begin position="408"/>
        <end position="468"/>
    </location>
</feature>
<dbReference type="GO" id="GO:0005771">
    <property type="term" value="C:multivesicular body"/>
    <property type="evidence" value="ECO:0007669"/>
    <property type="project" value="TreeGrafter"/>
</dbReference>
<dbReference type="GO" id="GO:0032511">
    <property type="term" value="P:late endosome to vacuole transport via multivesicular body sorting pathway"/>
    <property type="evidence" value="ECO:0007669"/>
    <property type="project" value="TreeGrafter"/>
</dbReference>
<keyword evidence="1" id="KW-0175">Coiled coil</keyword>
<reference evidence="3" key="1">
    <citation type="journal article" date="2020" name="Stud. Mycol.">
        <title>101 Dothideomycetes genomes: a test case for predicting lifestyles and emergence of pathogens.</title>
        <authorList>
            <person name="Haridas S."/>
            <person name="Albert R."/>
            <person name="Binder M."/>
            <person name="Bloem J."/>
            <person name="Labutti K."/>
            <person name="Salamov A."/>
            <person name="Andreopoulos B."/>
            <person name="Baker S."/>
            <person name="Barry K."/>
            <person name="Bills G."/>
            <person name="Bluhm B."/>
            <person name="Cannon C."/>
            <person name="Castanera R."/>
            <person name="Culley D."/>
            <person name="Daum C."/>
            <person name="Ezra D."/>
            <person name="Gonzalez J."/>
            <person name="Henrissat B."/>
            <person name="Kuo A."/>
            <person name="Liang C."/>
            <person name="Lipzen A."/>
            <person name="Lutzoni F."/>
            <person name="Magnuson J."/>
            <person name="Mondo S."/>
            <person name="Nolan M."/>
            <person name="Ohm R."/>
            <person name="Pangilinan J."/>
            <person name="Park H.-J."/>
            <person name="Ramirez L."/>
            <person name="Alfaro M."/>
            <person name="Sun H."/>
            <person name="Tritt A."/>
            <person name="Yoshinaga Y."/>
            <person name="Zwiers L.-H."/>
            <person name="Turgeon B."/>
            <person name="Goodwin S."/>
            <person name="Spatafora J."/>
            <person name="Crous P."/>
            <person name="Grigoriev I."/>
        </authorList>
    </citation>
    <scope>NUCLEOTIDE SEQUENCE</scope>
    <source>
        <strain evidence="3">CBS 116435</strain>
    </source>
</reference>
<feature type="compositionally biased region" description="Basic and acidic residues" evidence="2">
    <location>
        <begin position="442"/>
        <end position="468"/>
    </location>
</feature>
<dbReference type="OrthoDB" id="10250120at2759"/>
<organism evidence="3 4">
    <name type="scientific">Polychaeton citri CBS 116435</name>
    <dbReference type="NCBI Taxonomy" id="1314669"/>
    <lineage>
        <taxon>Eukaryota</taxon>
        <taxon>Fungi</taxon>
        <taxon>Dikarya</taxon>
        <taxon>Ascomycota</taxon>
        <taxon>Pezizomycotina</taxon>
        <taxon>Dothideomycetes</taxon>
        <taxon>Dothideomycetidae</taxon>
        <taxon>Capnodiales</taxon>
        <taxon>Capnodiaceae</taxon>
        <taxon>Polychaeton</taxon>
    </lineage>
</organism>
<sequence length="468" mass="52216">MSTPRDKSLFDFLGSLDEAFRSRARIASLYSDFSTQKSTNPEGYAANTQSWFRVLNGAFKKGFLPKQQEADNCLFVFRANESIPIQFESDDFGQPLALASVIADALKDEKLMTLTDFFSRKDSIYARTHQSALPTPWQAVKWGLSLLGVGSSGREHDIMSFGDVVIIENVEGIGRAILEKASKLATSNISRIFSVESFVTTFAHATGRDNLMPMECNILLQHLARDRNALSYDSESKTIKFKSPTASRPEPVTEEDKNIASLRTLISQNLQPQVSNLERYIATLNQTARTAVANKQLTSARAALKSKKLAEATLEKRQATLMQLEEVYTKIEAAADNVEIVRVMESSSKTLASLNKQTGGAEHVQDVVYGLREQMAEVDEYHHVLVEGNEEAVNEDEVADELEALEKAEKEKEEAEKRKADEERVEKEAEETRKKLAVLDQVGERGKAQEVEEKVKEGQQERKVAEAA</sequence>
<evidence type="ECO:0000256" key="2">
    <source>
        <dbReference type="SAM" id="MobiDB-lite"/>
    </source>
</evidence>
<accession>A0A9P4URD0</accession>
<dbReference type="PANTHER" id="PTHR22761:SF18">
    <property type="entry name" value="SORTING PROTEIN SNF7 FAMILY PROTEIN, PUTATIVE (AFU_ORTHOLOGUE AFUA_2G16692)-RELATED"/>
    <property type="match status" value="1"/>
</dbReference>
<name>A0A9P4URD0_9PEZI</name>
<evidence type="ECO:0008006" key="5">
    <source>
        <dbReference type="Google" id="ProtNLM"/>
    </source>
</evidence>
<gene>
    <name evidence="3" type="ORF">K431DRAFT_263496</name>
</gene>
<dbReference type="GO" id="GO:0000815">
    <property type="term" value="C:ESCRT III complex"/>
    <property type="evidence" value="ECO:0007669"/>
    <property type="project" value="TreeGrafter"/>
</dbReference>
<dbReference type="Pfam" id="PF03357">
    <property type="entry name" value="Snf7"/>
    <property type="match status" value="1"/>
</dbReference>
<feature type="compositionally biased region" description="Basic and acidic residues" evidence="2">
    <location>
        <begin position="408"/>
        <end position="434"/>
    </location>
</feature>